<organism evidence="1 2">
    <name type="scientific">Brassica oleracea var. oleracea</name>
    <dbReference type="NCBI Taxonomy" id="109376"/>
    <lineage>
        <taxon>Eukaryota</taxon>
        <taxon>Viridiplantae</taxon>
        <taxon>Streptophyta</taxon>
        <taxon>Embryophyta</taxon>
        <taxon>Tracheophyta</taxon>
        <taxon>Spermatophyta</taxon>
        <taxon>Magnoliopsida</taxon>
        <taxon>eudicotyledons</taxon>
        <taxon>Gunneridae</taxon>
        <taxon>Pentapetalae</taxon>
        <taxon>rosids</taxon>
        <taxon>malvids</taxon>
        <taxon>Brassicales</taxon>
        <taxon>Brassicaceae</taxon>
        <taxon>Brassiceae</taxon>
        <taxon>Brassica</taxon>
    </lineage>
</organism>
<dbReference type="EnsemblPlants" id="Bo8g051170.1">
    <property type="protein sequence ID" value="Bo8g051170.1"/>
    <property type="gene ID" value="Bo8g051170"/>
</dbReference>
<dbReference type="AlphaFoldDB" id="A0A0D3DMZ4"/>
<proteinExistence type="predicted"/>
<dbReference type="HOGENOM" id="CLU_2964043_0_0_1"/>
<reference evidence="1" key="2">
    <citation type="submission" date="2015-03" db="UniProtKB">
        <authorList>
            <consortium name="EnsemblPlants"/>
        </authorList>
    </citation>
    <scope>IDENTIFICATION</scope>
</reference>
<evidence type="ECO:0000313" key="2">
    <source>
        <dbReference type="Proteomes" id="UP000032141"/>
    </source>
</evidence>
<reference evidence="1 2" key="1">
    <citation type="journal article" date="2014" name="Genome Biol.">
        <title>Transcriptome and methylome profiling reveals relics of genome dominance in the mesopolyploid Brassica oleracea.</title>
        <authorList>
            <person name="Parkin I.A."/>
            <person name="Koh C."/>
            <person name="Tang H."/>
            <person name="Robinson S.J."/>
            <person name="Kagale S."/>
            <person name="Clarke W.E."/>
            <person name="Town C.D."/>
            <person name="Nixon J."/>
            <person name="Krishnakumar V."/>
            <person name="Bidwell S.L."/>
            <person name="Denoeud F."/>
            <person name="Belcram H."/>
            <person name="Links M.G."/>
            <person name="Just J."/>
            <person name="Clarke C."/>
            <person name="Bender T."/>
            <person name="Huebert T."/>
            <person name="Mason A.S."/>
            <person name="Pires J.C."/>
            <person name="Barker G."/>
            <person name="Moore J."/>
            <person name="Walley P.G."/>
            <person name="Manoli S."/>
            <person name="Batley J."/>
            <person name="Edwards D."/>
            <person name="Nelson M.N."/>
            <person name="Wang X."/>
            <person name="Paterson A.H."/>
            <person name="King G."/>
            <person name="Bancroft I."/>
            <person name="Chalhoub B."/>
            <person name="Sharpe A.G."/>
        </authorList>
    </citation>
    <scope>NUCLEOTIDE SEQUENCE</scope>
    <source>
        <strain evidence="1 2">cv. TO1000</strain>
    </source>
</reference>
<protein>
    <submittedName>
        <fullName evidence="1">Uncharacterized protein</fullName>
    </submittedName>
</protein>
<name>A0A0D3DMZ4_BRAOL</name>
<keyword evidence="2" id="KW-1185">Reference proteome</keyword>
<sequence length="59" mass="7041">MSRDVCLIGITWDGLVSSRLQHSCLHCRLCYSSFKWMDFCLHFGWLMWIGLKLSWNFIV</sequence>
<accession>A0A0D3DMZ4</accession>
<dbReference type="Gramene" id="Bo8g051170.1">
    <property type="protein sequence ID" value="Bo8g051170.1"/>
    <property type="gene ID" value="Bo8g051170"/>
</dbReference>
<dbReference type="Proteomes" id="UP000032141">
    <property type="component" value="Chromosome C8"/>
</dbReference>
<evidence type="ECO:0000313" key="1">
    <source>
        <dbReference type="EnsemblPlants" id="Bo8g051170.1"/>
    </source>
</evidence>